<name>A0A1I3UXJ7_9BACL</name>
<dbReference type="Proteomes" id="UP000199545">
    <property type="component" value="Unassembled WGS sequence"/>
</dbReference>
<keyword evidence="2" id="KW-1185">Reference proteome</keyword>
<evidence type="ECO:0000313" key="1">
    <source>
        <dbReference type="EMBL" id="SFJ87399.1"/>
    </source>
</evidence>
<protein>
    <submittedName>
        <fullName evidence="1">Uncharacterized protein</fullName>
    </submittedName>
</protein>
<sequence length="181" mass="21240">MLVTIEREVLDSLNDEALGRLCIEDPALEKVLKKTPSERKQVYLGLTSGQRALLMFKALYGHSHTIGEFYWFINCFMMELKNWSEIKMGIRYFGDDEMLRIYEEIECILKARNKQLFDISINDLNSDSELFKSISPVYTQYQEMVPKTMMRIGAHIRSNLDENVNIDPRNPFQSDEIRRDS</sequence>
<evidence type="ECO:0000313" key="2">
    <source>
        <dbReference type="Proteomes" id="UP000199545"/>
    </source>
</evidence>
<dbReference type="STRING" id="46223.SAMN05421852_12912"/>
<organism evidence="1 2">
    <name type="scientific">Thermoflavimicrobium dichotomicum</name>
    <dbReference type="NCBI Taxonomy" id="46223"/>
    <lineage>
        <taxon>Bacteria</taxon>
        <taxon>Bacillati</taxon>
        <taxon>Bacillota</taxon>
        <taxon>Bacilli</taxon>
        <taxon>Bacillales</taxon>
        <taxon>Thermoactinomycetaceae</taxon>
        <taxon>Thermoflavimicrobium</taxon>
    </lineage>
</organism>
<accession>A0A1I3UXJ7</accession>
<dbReference type="AlphaFoldDB" id="A0A1I3UXJ7"/>
<reference evidence="1 2" key="1">
    <citation type="submission" date="2016-10" db="EMBL/GenBank/DDBJ databases">
        <authorList>
            <person name="de Groot N.N."/>
        </authorList>
    </citation>
    <scope>NUCLEOTIDE SEQUENCE [LARGE SCALE GENOMIC DNA]</scope>
    <source>
        <strain evidence="1 2">DSM 44778</strain>
    </source>
</reference>
<proteinExistence type="predicted"/>
<dbReference type="EMBL" id="FORR01000029">
    <property type="protein sequence ID" value="SFJ87399.1"/>
    <property type="molecule type" value="Genomic_DNA"/>
</dbReference>
<gene>
    <name evidence="1" type="ORF">SAMN05421852_12912</name>
</gene>